<evidence type="ECO:0000313" key="3">
    <source>
        <dbReference type="Proteomes" id="UP000515743"/>
    </source>
</evidence>
<dbReference type="SUPFAM" id="SSF53474">
    <property type="entry name" value="alpha/beta-Hydrolases"/>
    <property type="match status" value="1"/>
</dbReference>
<gene>
    <name evidence="2" type="ORF">H0194_04395</name>
</gene>
<dbReference type="RefSeq" id="WP_185176599.1">
    <property type="nucleotide sequence ID" value="NZ_CP059404.1"/>
</dbReference>
<organism evidence="2 3">
    <name type="scientific">Corynebacterium incognita</name>
    <dbReference type="NCBI Taxonomy" id="2754725"/>
    <lineage>
        <taxon>Bacteria</taxon>
        <taxon>Bacillati</taxon>
        <taxon>Actinomycetota</taxon>
        <taxon>Actinomycetes</taxon>
        <taxon>Mycobacteriales</taxon>
        <taxon>Corynebacteriaceae</taxon>
        <taxon>Corynebacterium</taxon>
    </lineage>
</organism>
<dbReference type="AlphaFoldDB" id="A0A7G7CRL0"/>
<dbReference type="InterPro" id="IPR010427">
    <property type="entry name" value="DUF1023"/>
</dbReference>
<evidence type="ECO:0000313" key="2">
    <source>
        <dbReference type="EMBL" id="QNE90226.1"/>
    </source>
</evidence>
<accession>A0A7G7CRL0</accession>
<name>A0A7G7CRL0_9CORY</name>
<evidence type="ECO:0000259" key="1">
    <source>
        <dbReference type="Pfam" id="PF06259"/>
    </source>
</evidence>
<dbReference type="Proteomes" id="UP000515743">
    <property type="component" value="Chromosome"/>
</dbReference>
<proteinExistence type="predicted"/>
<sequence>MTQVTNSALLERAADALVDEDTGLRRVAASYGRRWDGLAPTGLGGAAATAATAMLHRTTGGLDPVGAEMLAVAGLLRANSEVQRGVEMLLERAEDAAYAAALAGWDDNPAEAVVHQLRALGDGLDWACAQGIDALCTPELAEPPRRLDELETLPAAAVHEVMLAQAPPEVQRLAAENPDLVLLETGDGHLVAAIGDIESADEVATYAAGVGSSRVESWPTQVSNARSLAQATGGAAVLWLGYNAPESLPHATHAGPARHGGQALARFQAELARRNPHAHKTVVGFSYGSVVAGHAAAGGLHTDDLVLVGSPGAGPGVTSAADYQLRSENPRVFATSGPADVIRFATGPGGGVHGVDPTSPGFGAQPWPTEYFSNHTDYWRNPEFLAGFEQLHPAR</sequence>
<feature type="domain" description="DUF1023" evidence="1">
    <location>
        <begin position="188"/>
        <end position="343"/>
    </location>
</feature>
<dbReference type="EMBL" id="CP059404">
    <property type="protein sequence ID" value="QNE90226.1"/>
    <property type="molecule type" value="Genomic_DNA"/>
</dbReference>
<dbReference type="Pfam" id="PF06259">
    <property type="entry name" value="Abhydrolase_8"/>
    <property type="match status" value="1"/>
</dbReference>
<keyword evidence="3" id="KW-1185">Reference proteome</keyword>
<dbReference type="KEGG" id="cik:H0194_04395"/>
<reference evidence="2 3" key="1">
    <citation type="submission" date="2020-07" db="EMBL/GenBank/DDBJ databases">
        <title>Complete genome and description of Corynebacterium incognita strain Marseille-Q3630 sp. nov.</title>
        <authorList>
            <person name="Boxberger M."/>
        </authorList>
    </citation>
    <scope>NUCLEOTIDE SEQUENCE [LARGE SCALE GENOMIC DNA]</scope>
    <source>
        <strain evidence="2 3">Marseille-Q3630</strain>
    </source>
</reference>
<protein>
    <recommendedName>
        <fullName evidence="1">DUF1023 domain-containing protein</fullName>
    </recommendedName>
</protein>
<dbReference type="InterPro" id="IPR029058">
    <property type="entry name" value="AB_hydrolase_fold"/>
</dbReference>